<proteinExistence type="predicted"/>
<dbReference type="AlphaFoldDB" id="A0A834Z3S7"/>
<dbReference type="PANTHER" id="PTHR33130">
    <property type="entry name" value="PUTATIVE (DUF1639)-RELATED"/>
    <property type="match status" value="1"/>
</dbReference>
<dbReference type="Proteomes" id="UP000655225">
    <property type="component" value="Unassembled WGS sequence"/>
</dbReference>
<feature type="region of interest" description="Disordered" evidence="1">
    <location>
        <begin position="159"/>
        <end position="193"/>
    </location>
</feature>
<accession>A0A834Z3S7</accession>
<evidence type="ECO:0000313" key="3">
    <source>
        <dbReference type="Proteomes" id="UP000655225"/>
    </source>
</evidence>
<protein>
    <submittedName>
        <fullName evidence="2">Uncharacterized protein</fullName>
    </submittedName>
</protein>
<dbReference type="InterPro" id="IPR012438">
    <property type="entry name" value="DUF1639"/>
</dbReference>
<dbReference type="EMBL" id="JABCRI010000010">
    <property type="protein sequence ID" value="KAF8399102.1"/>
    <property type="molecule type" value="Genomic_DNA"/>
</dbReference>
<dbReference type="OMA" id="RPSRPWN"/>
<dbReference type="PANTHER" id="PTHR33130:SF43">
    <property type="entry name" value="OS01G0688600 PROTEIN"/>
    <property type="match status" value="1"/>
</dbReference>
<organism evidence="2 3">
    <name type="scientific">Tetracentron sinense</name>
    <name type="common">Spur-leaf</name>
    <dbReference type="NCBI Taxonomy" id="13715"/>
    <lineage>
        <taxon>Eukaryota</taxon>
        <taxon>Viridiplantae</taxon>
        <taxon>Streptophyta</taxon>
        <taxon>Embryophyta</taxon>
        <taxon>Tracheophyta</taxon>
        <taxon>Spermatophyta</taxon>
        <taxon>Magnoliopsida</taxon>
        <taxon>Trochodendrales</taxon>
        <taxon>Trochodendraceae</taxon>
        <taxon>Tetracentron</taxon>
    </lineage>
</organism>
<name>A0A834Z3S7_TETSI</name>
<reference evidence="2 3" key="1">
    <citation type="submission" date="2020-04" db="EMBL/GenBank/DDBJ databases">
        <title>Plant Genome Project.</title>
        <authorList>
            <person name="Zhang R.-G."/>
        </authorList>
    </citation>
    <scope>NUCLEOTIDE SEQUENCE [LARGE SCALE GENOMIC DNA]</scope>
    <source>
        <strain evidence="2">YNK0</strain>
        <tissue evidence="2">Leaf</tissue>
    </source>
</reference>
<dbReference type="OrthoDB" id="769821at2759"/>
<evidence type="ECO:0000256" key="1">
    <source>
        <dbReference type="SAM" id="MobiDB-lite"/>
    </source>
</evidence>
<comment type="caution">
    <text evidence="2">The sequence shown here is derived from an EMBL/GenBank/DDBJ whole genome shotgun (WGS) entry which is preliminary data.</text>
</comment>
<gene>
    <name evidence="2" type="ORF">HHK36_014968</name>
</gene>
<evidence type="ECO:0000313" key="2">
    <source>
        <dbReference type="EMBL" id="KAF8399102.1"/>
    </source>
</evidence>
<sequence>MISRVSEGERRPNFIAMTPERSKPLHNFSMPSLNWGNQRLLRCMKVSSICDRRSSASEAESEGLIIRQRETELEKRRSSNGLESFKKSLFPPIVASGRKSLIERDVNDGIEAIREKLMFDLQTAANKMKIAILEAGEEEESLAAEARPWNLITRRAACKAPNETGGGGSSRNEERKQTSSPPQTENPGNKSLRLRGLAATQGVEKKESNKLLISLSQEEILEDFLSIGTRPSRRPKKRAKIVQKQLDSIFPGLWLSDVTPDSYQVPDFPELGKR</sequence>
<dbReference type="Pfam" id="PF07797">
    <property type="entry name" value="DUF1639"/>
    <property type="match status" value="1"/>
</dbReference>
<keyword evidence="3" id="KW-1185">Reference proteome</keyword>
<feature type="compositionally biased region" description="Polar residues" evidence="1">
    <location>
        <begin position="178"/>
        <end position="189"/>
    </location>
</feature>